<sequence length="69" mass="8153">MISIFKTSVKRKSEIKLLKPHLDELLCKSRWNFDLEDSDNILRIESENCSERKVVELLEGLNFKCVELE</sequence>
<organism evidence="1 2">
    <name type="scientific">Aureibaculum algae</name>
    <dbReference type="NCBI Taxonomy" id="2584122"/>
    <lineage>
        <taxon>Bacteria</taxon>
        <taxon>Pseudomonadati</taxon>
        <taxon>Bacteroidota</taxon>
        <taxon>Flavobacteriia</taxon>
        <taxon>Flavobacteriales</taxon>
        <taxon>Flavobacteriaceae</taxon>
        <taxon>Aureibaculum</taxon>
    </lineage>
</organism>
<dbReference type="RefSeq" id="WP_138948307.1">
    <property type="nucleotide sequence ID" value="NZ_CP040749.1"/>
</dbReference>
<dbReference type="Proteomes" id="UP000306229">
    <property type="component" value="Chromosome"/>
</dbReference>
<reference evidence="1 2" key="1">
    <citation type="submission" date="2019-05" db="EMBL/GenBank/DDBJ databases">
        <title>Algicella ahnfeltiae gen. nov., sp. nov., a novel marine bacterium of the family Flavobacteriaceae isolated from a red alga.</title>
        <authorList>
            <person name="Nedashkovskaya O.I."/>
            <person name="Kukhlevskiy A.D."/>
            <person name="Kim S.-G."/>
            <person name="Zhukova N.V."/>
            <person name="Mikhailov V.V."/>
        </authorList>
    </citation>
    <scope>NUCLEOTIDE SEQUENCE [LARGE SCALE GENOMIC DNA]</scope>
    <source>
        <strain evidence="1 2">10Alg115</strain>
    </source>
</reference>
<dbReference type="OrthoDB" id="1036397at2"/>
<dbReference type="AlphaFoldDB" id="A0A5B7TL59"/>
<gene>
    <name evidence="1" type="ORF">FF125_02555</name>
</gene>
<keyword evidence="2" id="KW-1185">Reference proteome</keyword>
<protein>
    <submittedName>
        <fullName evidence="1">Uncharacterized protein</fullName>
    </submittedName>
</protein>
<dbReference type="EMBL" id="CP040749">
    <property type="protein sequence ID" value="QCX37369.1"/>
    <property type="molecule type" value="Genomic_DNA"/>
</dbReference>
<proteinExistence type="predicted"/>
<dbReference type="KEGG" id="fbe:FF125_02555"/>
<evidence type="ECO:0000313" key="2">
    <source>
        <dbReference type="Proteomes" id="UP000306229"/>
    </source>
</evidence>
<evidence type="ECO:0000313" key="1">
    <source>
        <dbReference type="EMBL" id="QCX37369.1"/>
    </source>
</evidence>
<accession>A0A5B7TL59</accession>
<name>A0A5B7TL59_9FLAO</name>